<comment type="caution">
    <text evidence="1">The sequence shown here is derived from an EMBL/GenBank/DDBJ whole genome shotgun (WGS) entry which is preliminary data.</text>
</comment>
<proteinExistence type="predicted"/>
<name>A0ABS2KHX4_9GAMM</name>
<dbReference type="RefSeq" id="WP_204632217.1">
    <property type="nucleotide sequence ID" value="NZ_BSOC01000002.1"/>
</dbReference>
<keyword evidence="2" id="KW-1185">Reference proteome</keyword>
<sequence length="154" mass="17716">MQELRVEMIEQSMALSGSGAISGNIYFDFGIFQFPERAWSDTAVVIVEWWLTALNGLVMGRTDEVELRFMDGPFWLSVQRASGDECQVRCEDGLREQIQFQCRTSALELLRSTFGVATRLLQVCYQRQWSSADVETLERQVITVRELAGDWRLH</sequence>
<reference evidence="1" key="1">
    <citation type="submission" date="2020-10" db="EMBL/GenBank/DDBJ databases">
        <title>Phylogeny of dyella-like bacteria.</title>
        <authorList>
            <person name="Fu J."/>
        </authorList>
    </citation>
    <scope>NUCLEOTIDE SEQUENCE</scope>
    <source>
        <strain evidence="1">DHON07</strain>
    </source>
</reference>
<evidence type="ECO:0000313" key="1">
    <source>
        <dbReference type="EMBL" id="MBM7130655.1"/>
    </source>
</evidence>
<accession>A0ABS2KHX4</accession>
<gene>
    <name evidence="1" type="ORF">ISS99_14040</name>
</gene>
<organism evidence="1 2">
    <name type="scientific">Dyella mobilis</name>
    <dbReference type="NCBI Taxonomy" id="1849582"/>
    <lineage>
        <taxon>Bacteria</taxon>
        <taxon>Pseudomonadati</taxon>
        <taxon>Pseudomonadota</taxon>
        <taxon>Gammaproteobacteria</taxon>
        <taxon>Lysobacterales</taxon>
        <taxon>Rhodanobacteraceae</taxon>
        <taxon>Dyella</taxon>
    </lineage>
</organism>
<dbReference type="EMBL" id="JADIKF010000039">
    <property type="protein sequence ID" value="MBM7130655.1"/>
    <property type="molecule type" value="Genomic_DNA"/>
</dbReference>
<protein>
    <submittedName>
        <fullName evidence="1">Uncharacterized protein</fullName>
    </submittedName>
</protein>
<dbReference type="Proteomes" id="UP001430193">
    <property type="component" value="Unassembled WGS sequence"/>
</dbReference>
<evidence type="ECO:0000313" key="2">
    <source>
        <dbReference type="Proteomes" id="UP001430193"/>
    </source>
</evidence>